<dbReference type="PANTHER" id="PTHR36849:SF1">
    <property type="entry name" value="CYTOPLASMIC PROTEIN"/>
    <property type="match status" value="1"/>
</dbReference>
<dbReference type="Pfam" id="PF22752">
    <property type="entry name" value="DUF488-N3i"/>
    <property type="match status" value="1"/>
</dbReference>
<accession>A0A518N4A6</accession>
<dbReference type="Proteomes" id="UP000316584">
    <property type="component" value="Chromosome"/>
</dbReference>
<proteinExistence type="predicted"/>
<dbReference type="KEGG" id="lug:FPZ22_07220"/>
<dbReference type="PANTHER" id="PTHR36849">
    <property type="entry name" value="CYTOPLASMIC PROTEIN-RELATED"/>
    <property type="match status" value="1"/>
</dbReference>
<protein>
    <submittedName>
        <fullName evidence="1">DUF488 family protein</fullName>
    </submittedName>
</protein>
<dbReference type="InterPro" id="IPR052552">
    <property type="entry name" value="YeaO-like"/>
</dbReference>
<organism evidence="1 2">
    <name type="scientific">Luteimonas granuli</name>
    <dbReference type="NCBI Taxonomy" id="1176533"/>
    <lineage>
        <taxon>Bacteria</taxon>
        <taxon>Pseudomonadati</taxon>
        <taxon>Pseudomonadota</taxon>
        <taxon>Gammaproteobacteria</taxon>
        <taxon>Lysobacterales</taxon>
        <taxon>Lysobacteraceae</taxon>
        <taxon>Luteimonas</taxon>
    </lineage>
</organism>
<keyword evidence="2" id="KW-1185">Reference proteome</keyword>
<dbReference type="AlphaFoldDB" id="A0A518N4A6"/>
<evidence type="ECO:0000313" key="2">
    <source>
        <dbReference type="Proteomes" id="UP000316584"/>
    </source>
</evidence>
<dbReference type="RefSeq" id="WP_144891696.1">
    <property type="nucleotide sequence ID" value="NZ_CP042218.1"/>
</dbReference>
<dbReference type="EMBL" id="CP042218">
    <property type="protein sequence ID" value="QDW66707.1"/>
    <property type="molecule type" value="Genomic_DNA"/>
</dbReference>
<sequence length="117" mass="13163">MKIHARRVYSEPATGEGHRVLVDRLWPRGKSKAELDGIPWVKSIAPSDGLRDWFGHDPDKWPEFKRRYFAELDANPGGVAELRKALGRGSNATLLYAAKDEEHNNAVALAEYLGRHS</sequence>
<reference evidence="1 2" key="1">
    <citation type="submission" date="2019-07" db="EMBL/GenBank/DDBJ databases">
        <title>Full genome sequence of Luteimonas sp. Gr-4.</title>
        <authorList>
            <person name="Im W.-T."/>
        </authorList>
    </citation>
    <scope>NUCLEOTIDE SEQUENCE [LARGE SCALE GENOMIC DNA]</scope>
    <source>
        <strain evidence="1 2">Gr-4</strain>
    </source>
</reference>
<dbReference type="OrthoDB" id="9790745at2"/>
<gene>
    <name evidence="1" type="ORF">FPZ22_07220</name>
</gene>
<evidence type="ECO:0000313" key="1">
    <source>
        <dbReference type="EMBL" id="QDW66707.1"/>
    </source>
</evidence>
<name>A0A518N4A6_9GAMM</name>